<dbReference type="AlphaFoldDB" id="A0A6H1ZM82"/>
<gene>
    <name evidence="1" type="ORF">TM448A01221_0001</name>
</gene>
<name>A0A6H1ZM82_9ZZZZ</name>
<proteinExistence type="predicted"/>
<protein>
    <submittedName>
        <fullName evidence="1">Uncharacterized protein</fullName>
    </submittedName>
</protein>
<organism evidence="1">
    <name type="scientific">viral metagenome</name>
    <dbReference type="NCBI Taxonomy" id="1070528"/>
    <lineage>
        <taxon>unclassified sequences</taxon>
        <taxon>metagenomes</taxon>
        <taxon>organismal metagenomes</taxon>
    </lineage>
</organism>
<sequence>MERGNYEIYQMDFYLADDLRYLHRDRTMDCRCILSYFCRVGNSDCNIEKASKVTVEVSPYKPLTNHLFCGICKTDARKGVHTMSRIQELKQELHALPGDRREEIDKLLRELIEEMVAAARGR</sequence>
<reference evidence="1" key="1">
    <citation type="submission" date="2020-03" db="EMBL/GenBank/DDBJ databases">
        <title>The deep terrestrial virosphere.</title>
        <authorList>
            <person name="Holmfeldt K."/>
            <person name="Nilsson E."/>
            <person name="Simone D."/>
            <person name="Lopez-Fernandez M."/>
            <person name="Wu X."/>
            <person name="de Brujin I."/>
            <person name="Lundin D."/>
            <person name="Andersson A."/>
            <person name="Bertilsson S."/>
            <person name="Dopson M."/>
        </authorList>
    </citation>
    <scope>NUCLEOTIDE SEQUENCE</scope>
    <source>
        <strain evidence="1">TM448A01221</strain>
    </source>
</reference>
<evidence type="ECO:0000313" key="1">
    <source>
        <dbReference type="EMBL" id="QJA49036.1"/>
    </source>
</evidence>
<accession>A0A6H1ZM82</accession>
<dbReference type="EMBL" id="MT144115">
    <property type="protein sequence ID" value="QJA49036.1"/>
    <property type="molecule type" value="Genomic_DNA"/>
</dbReference>